<protein>
    <recommendedName>
        <fullName evidence="2">NTF2 domain-containing protein</fullName>
    </recommendedName>
</protein>
<dbReference type="Gene3D" id="3.10.450.50">
    <property type="match status" value="1"/>
</dbReference>
<dbReference type="InterPro" id="IPR045875">
    <property type="entry name" value="NTF2"/>
</dbReference>
<dbReference type="PANTHER" id="PTHR12612">
    <property type="entry name" value="NUCLEAR TRANSPORT FACTOR 2"/>
    <property type="match status" value="1"/>
</dbReference>
<dbReference type="PROSITE" id="PS50177">
    <property type="entry name" value="NTF2_DOMAIN"/>
    <property type="match status" value="1"/>
</dbReference>
<evidence type="ECO:0000259" key="2">
    <source>
        <dbReference type="PROSITE" id="PS50177"/>
    </source>
</evidence>
<feature type="chain" id="PRO_5047120626" description="NTF2 domain-containing protein" evidence="1">
    <location>
        <begin position="23"/>
        <end position="245"/>
    </location>
</feature>
<dbReference type="InterPro" id="IPR032710">
    <property type="entry name" value="NTF2-like_dom_sf"/>
</dbReference>
<feature type="domain" description="NTF2" evidence="2">
    <location>
        <begin position="73"/>
        <end position="96"/>
    </location>
</feature>
<feature type="signal peptide" evidence="1">
    <location>
        <begin position="1"/>
        <end position="22"/>
    </location>
</feature>
<accession>A0ABN9LHE3</accession>
<dbReference type="InterPro" id="IPR018222">
    <property type="entry name" value="Nuclear_transport_factor_2_euk"/>
</dbReference>
<sequence>MSGHMVPLITVMNMRLPWLVRALCLNVSAEDAKDETAPERSQVNIESGGGLSDGEVSVVETFRMDDKRIWEHIGCSFVQHYYNLFDTDRAQLKAIYGLSFLRSIFQAVQPSIWKPQRLPWQLRSFRPFSSFRGIRFLFATAEATGTLREEVFLPEDKISLLRREVRLLQCSRLPSFPMCHEGPGETDTSCLTWEGQQYQGKDAIIEKLSADDDQVLGFQQIFILKCISGAWVCTNEVFRLALHNI</sequence>
<gene>
    <name evidence="3" type="ORF">RIMI_LOCUS7946417</name>
</gene>
<evidence type="ECO:0000313" key="3">
    <source>
        <dbReference type="EMBL" id="CAJ0939114.1"/>
    </source>
</evidence>
<organism evidence="3 4">
    <name type="scientific">Ranitomeya imitator</name>
    <name type="common">mimic poison frog</name>
    <dbReference type="NCBI Taxonomy" id="111125"/>
    <lineage>
        <taxon>Eukaryota</taxon>
        <taxon>Metazoa</taxon>
        <taxon>Chordata</taxon>
        <taxon>Craniata</taxon>
        <taxon>Vertebrata</taxon>
        <taxon>Euteleostomi</taxon>
        <taxon>Amphibia</taxon>
        <taxon>Batrachia</taxon>
        <taxon>Anura</taxon>
        <taxon>Neobatrachia</taxon>
        <taxon>Hyloidea</taxon>
        <taxon>Dendrobatidae</taxon>
        <taxon>Dendrobatinae</taxon>
        <taxon>Ranitomeya</taxon>
    </lineage>
</organism>
<name>A0ABN9LHE3_9NEOB</name>
<comment type="caution">
    <text evidence="3">The sequence shown here is derived from an EMBL/GenBank/DDBJ whole genome shotgun (WGS) entry which is preliminary data.</text>
</comment>
<dbReference type="Proteomes" id="UP001176940">
    <property type="component" value="Unassembled WGS sequence"/>
</dbReference>
<evidence type="ECO:0000256" key="1">
    <source>
        <dbReference type="SAM" id="SignalP"/>
    </source>
</evidence>
<dbReference type="EMBL" id="CAUEEQ010015418">
    <property type="protein sequence ID" value="CAJ0939114.1"/>
    <property type="molecule type" value="Genomic_DNA"/>
</dbReference>
<proteinExistence type="predicted"/>
<evidence type="ECO:0000313" key="4">
    <source>
        <dbReference type="Proteomes" id="UP001176940"/>
    </source>
</evidence>
<dbReference type="SUPFAM" id="SSF54427">
    <property type="entry name" value="NTF2-like"/>
    <property type="match status" value="2"/>
</dbReference>
<keyword evidence="4" id="KW-1185">Reference proteome</keyword>
<keyword evidence="1" id="KW-0732">Signal</keyword>
<reference evidence="3" key="1">
    <citation type="submission" date="2023-07" db="EMBL/GenBank/DDBJ databases">
        <authorList>
            <person name="Stuckert A."/>
        </authorList>
    </citation>
    <scope>NUCLEOTIDE SEQUENCE</scope>
</reference>